<evidence type="ECO:0000256" key="1">
    <source>
        <dbReference type="SAM" id="MobiDB-lite"/>
    </source>
</evidence>
<feature type="region of interest" description="Disordered" evidence="1">
    <location>
        <begin position="253"/>
        <end position="274"/>
    </location>
</feature>
<feature type="compositionally biased region" description="Low complexity" evidence="1">
    <location>
        <begin position="121"/>
        <end position="130"/>
    </location>
</feature>
<feature type="compositionally biased region" description="Pro residues" evidence="1">
    <location>
        <begin position="140"/>
        <end position="152"/>
    </location>
</feature>
<feature type="region of interest" description="Disordered" evidence="1">
    <location>
        <begin position="12"/>
        <end position="162"/>
    </location>
</feature>
<dbReference type="EMBL" id="HBIA01005283">
    <property type="protein sequence ID" value="CAE0230979.1"/>
    <property type="molecule type" value="Transcribed_RNA"/>
</dbReference>
<protein>
    <submittedName>
        <fullName evidence="2">Uncharacterized protein</fullName>
    </submittedName>
</protein>
<dbReference type="AlphaFoldDB" id="A0A7S3CKY6"/>
<organism evidence="2">
    <name type="scientific">Strombidium rassoulzadegani</name>
    <dbReference type="NCBI Taxonomy" id="1082188"/>
    <lineage>
        <taxon>Eukaryota</taxon>
        <taxon>Sar</taxon>
        <taxon>Alveolata</taxon>
        <taxon>Ciliophora</taxon>
        <taxon>Intramacronucleata</taxon>
        <taxon>Spirotrichea</taxon>
        <taxon>Oligotrichia</taxon>
        <taxon>Strombidiidae</taxon>
        <taxon>Strombidium</taxon>
    </lineage>
</organism>
<feature type="compositionally biased region" description="Gly residues" evidence="1">
    <location>
        <begin position="14"/>
        <end position="26"/>
    </location>
</feature>
<accession>A0A7S3CKY6</accession>
<proteinExistence type="predicted"/>
<name>A0A7S3CKY6_9SPIT</name>
<feature type="compositionally biased region" description="Pro residues" evidence="1">
    <location>
        <begin position="27"/>
        <end position="39"/>
    </location>
</feature>
<evidence type="ECO:0000313" key="2">
    <source>
        <dbReference type="EMBL" id="CAE0230979.1"/>
    </source>
</evidence>
<feature type="compositionally biased region" description="Pro residues" evidence="1">
    <location>
        <begin position="264"/>
        <end position="274"/>
    </location>
</feature>
<gene>
    <name evidence="2" type="ORF">SRAS04492_LOCUS2774</name>
</gene>
<sequence length="274" mass="29108">MRRLLQIRLQIGRAGRGGGLLEGVPGGQPPPPAGPPHLPRAPYEDGGLDGGGQRQLQVRSPLLLPRRGYFRQVPRAGLSQGRDAPQQGCPPHRRWSPHPCEQVRRPGSPPLRTGEREDRPPSALSRSPASYLDSDALEPRLPPRLRPPPRLPPELHGAHRPPVLLGPGLPRQALDAAGAEWTKSGPGAVALGSGGDGRPAGENGPLVRGLQPLLALNAGHRSHLRLHRLPQAQQPAPQRGVLSLLQRCQASRLPAARAGVDGEPPAPPGSLPRL</sequence>
<feature type="region of interest" description="Disordered" evidence="1">
    <location>
        <begin position="174"/>
        <end position="206"/>
    </location>
</feature>
<reference evidence="2" key="1">
    <citation type="submission" date="2021-01" db="EMBL/GenBank/DDBJ databases">
        <authorList>
            <person name="Corre E."/>
            <person name="Pelletier E."/>
            <person name="Niang G."/>
            <person name="Scheremetjew M."/>
            <person name="Finn R."/>
            <person name="Kale V."/>
            <person name="Holt S."/>
            <person name="Cochrane G."/>
            <person name="Meng A."/>
            <person name="Brown T."/>
            <person name="Cohen L."/>
        </authorList>
    </citation>
    <scope>NUCLEOTIDE SEQUENCE</scope>
    <source>
        <strain evidence="2">Ras09</strain>
    </source>
</reference>